<dbReference type="GO" id="GO:0008380">
    <property type="term" value="P:RNA splicing"/>
    <property type="evidence" value="ECO:0007669"/>
    <property type="project" value="UniProtKB-KW"/>
</dbReference>
<dbReference type="InterPro" id="IPR008111">
    <property type="entry name" value="RNA-bd_8"/>
</dbReference>
<dbReference type="WBParaSite" id="SPAL_0000995000.4">
    <property type="protein sequence ID" value="SPAL_0000995000.4"/>
    <property type="gene ID" value="SPAL_0000995000"/>
</dbReference>
<evidence type="ECO:0000256" key="8">
    <source>
        <dbReference type="SAM" id="MobiDB-lite"/>
    </source>
</evidence>
<comment type="similarity">
    <text evidence="1 7">Belongs to the RBM8A family.</text>
</comment>
<sequence length="870" mass="100696">MSDIMEDGDSPNITLAPKIAKTETGYDIVENDGKVGEPQRSVEGWIIFITNVNEEAQNEEVLDEFERFGTVKNIHLNLDRRTGYLKGYCLLEYETQSEAEEAIREMNGKEFLGQIINVDWAMMSKKDYVLYGHPVEIIEDEDNVGINKRAKKPYEEIVTDEKGRQRFHGAFTGGFSAGYFNTVGSKHGWVPSTFTSTKNKRTNFEGQKREDFMDDEDLGEFGIVSSRLKLKSDYNPINKDKRQPKFVANSLEFHLEGMLSLKNDINMGVNILKSMGWKFGQGIGGKMSRKNLEKMRVLERQKNGFDIEKVKEFDKFAPEFKFAPDDVTFPNVEIKKNRQGVGYKGLASNHPTSYGGEKKITSQISGNNVVFRGYAFGVGAFEQEDEDIYGMPDMSEYDFELTSKKDKKQNFSSNDAEFIKIEDTQKPRKSYYSDKVPYDFDCKHKPFKFDYNLLPENILKLKNEMSFDDKKTIFAEGEYKINNLPQKSLEKKESTEIKDALANCYPNNPMKRYRYNQFVNYTKKGILFPMPVGMSKSEYEEEINEFKQLLPGEMLDKYERLKQGVKPLAQYDYIEKMKEMVSNKFVKAGDAERDVSEPDTQKNSMLPAREIVRTVQEWHPAHVLCKLFNVKDPFPGSDIVGLLFNPNNFKHDSKDEWKKIKDNVSNVKSTVEFEGPSETNEQILEIHTNNIMDEELLKVKRDILLAIFDNIEKDDIQDNVERASEDFTSSFPSKSNVPNPETDEKVSTKPTVLYNDKNNISEILKGYEKIKDGKDCSMKKEDKRRKNKSKSKDNISHEKHHSRRSRSTSREKTKHRKRERKKHRHSKSPDSTKYDKKSKKKKRRRSPSSNSSSDEILSRVVNDYLDKLIK</sequence>
<keyword evidence="11" id="KW-1185">Reference proteome</keyword>
<name>A0A0N5BVU4_STREA</name>
<evidence type="ECO:0000256" key="5">
    <source>
        <dbReference type="ARBA" id="ARBA00023242"/>
    </source>
</evidence>
<dbReference type="Proteomes" id="UP000046392">
    <property type="component" value="Unplaced"/>
</dbReference>
<feature type="region of interest" description="Disordered" evidence="8">
    <location>
        <begin position="723"/>
        <end position="750"/>
    </location>
</feature>
<dbReference type="InterPro" id="IPR011666">
    <property type="entry name" value="DUF1604"/>
</dbReference>
<evidence type="ECO:0000259" key="9">
    <source>
        <dbReference type="PROSITE" id="PS50102"/>
    </source>
</evidence>
<evidence type="ECO:0000256" key="1">
    <source>
        <dbReference type="ARBA" id="ARBA00007987"/>
    </source>
</evidence>
<dbReference type="AlphaFoldDB" id="A0A0N5BVU4"/>
<keyword evidence="7" id="KW-0813">Transport</keyword>
<evidence type="ECO:0000259" key="10">
    <source>
        <dbReference type="PROSITE" id="PS50174"/>
    </source>
</evidence>
<dbReference type="SUPFAM" id="SSF54928">
    <property type="entry name" value="RNA-binding domain, RBD"/>
    <property type="match status" value="1"/>
</dbReference>
<dbReference type="STRING" id="174720.A0A0N5BVU4"/>
<feature type="region of interest" description="Disordered" evidence="8">
    <location>
        <begin position="775"/>
        <end position="870"/>
    </location>
</feature>
<protein>
    <recommendedName>
        <fullName evidence="7">RNA-binding protein 8A</fullName>
    </recommendedName>
</protein>
<dbReference type="GO" id="GO:0005737">
    <property type="term" value="C:cytoplasm"/>
    <property type="evidence" value="ECO:0007669"/>
    <property type="project" value="UniProtKB-SubCell"/>
</dbReference>
<feature type="domain" description="G-patch" evidence="10">
    <location>
        <begin position="264"/>
        <end position="284"/>
    </location>
</feature>
<dbReference type="GO" id="GO:0006397">
    <property type="term" value="P:mRNA processing"/>
    <property type="evidence" value="ECO:0007669"/>
    <property type="project" value="UniProtKB-KW"/>
</dbReference>
<dbReference type="Pfam" id="PF07713">
    <property type="entry name" value="DUF1604"/>
    <property type="match status" value="1"/>
</dbReference>
<dbReference type="GO" id="GO:0003729">
    <property type="term" value="F:mRNA binding"/>
    <property type="evidence" value="ECO:0007669"/>
    <property type="project" value="InterPro"/>
</dbReference>
<evidence type="ECO:0000256" key="7">
    <source>
        <dbReference type="RuleBase" id="RU361239"/>
    </source>
</evidence>
<dbReference type="PROSITE" id="PS50102">
    <property type="entry name" value="RRM"/>
    <property type="match status" value="1"/>
</dbReference>
<comment type="subunit">
    <text evidence="7">Heterodimer with MAGOH. Part of the mRNA splicing-dependent exon junction complex (EJC) complex; the core complex contains CASC3, EIF4A3, MAGOH and RBM8A.</text>
</comment>
<dbReference type="InterPro" id="IPR000504">
    <property type="entry name" value="RRM_dom"/>
</dbReference>
<dbReference type="InterPro" id="IPR000467">
    <property type="entry name" value="G_patch_dom"/>
</dbReference>
<dbReference type="CDD" id="cd12324">
    <property type="entry name" value="RRM_RBM8"/>
    <property type="match status" value="1"/>
</dbReference>
<dbReference type="Pfam" id="PF00076">
    <property type="entry name" value="RRM_1"/>
    <property type="match status" value="1"/>
</dbReference>
<dbReference type="Gene3D" id="3.30.70.330">
    <property type="match status" value="1"/>
</dbReference>
<comment type="subcellular location">
    <subcellularLocation>
        <location evidence="7">Nucleus</location>
    </subcellularLocation>
    <subcellularLocation>
        <location evidence="7">Nucleus speckle</location>
    </subcellularLocation>
    <subcellularLocation>
        <location evidence="7">Cytoplasm</location>
    </subcellularLocation>
</comment>
<evidence type="ECO:0000313" key="11">
    <source>
        <dbReference type="Proteomes" id="UP000046392"/>
    </source>
</evidence>
<keyword evidence="7" id="KW-0508">mRNA splicing</keyword>
<feature type="compositionally biased region" description="Basic residues" evidence="8">
    <location>
        <begin position="798"/>
        <end position="826"/>
    </location>
</feature>
<dbReference type="PROSITE" id="PS50174">
    <property type="entry name" value="G_PATCH"/>
    <property type="match status" value="1"/>
</dbReference>
<comment type="function">
    <text evidence="7">Core component of the splicing-dependent multiprotein exon junction complex (EJC) deposited at splice junctions on mRNAs.</text>
</comment>
<evidence type="ECO:0000256" key="4">
    <source>
        <dbReference type="ARBA" id="ARBA00022884"/>
    </source>
</evidence>
<keyword evidence="7" id="KW-0507">mRNA processing</keyword>
<evidence type="ECO:0000313" key="12">
    <source>
        <dbReference type="WBParaSite" id="SPAL_0000995000.4"/>
    </source>
</evidence>
<dbReference type="PANTHER" id="PTHR13384:SF19">
    <property type="entry name" value="G PATCH DOMAIN-CONTAINING PROTEIN 1"/>
    <property type="match status" value="1"/>
</dbReference>
<comment type="similarity">
    <text evidence="2">Belongs to the GPATCH1 family.</text>
</comment>
<dbReference type="PRINTS" id="PR01738">
    <property type="entry name" value="RNABINDINGM8"/>
</dbReference>
<dbReference type="InterPro" id="IPR033744">
    <property type="entry name" value="RRM_RBM8"/>
</dbReference>
<dbReference type="PANTHER" id="PTHR13384">
    <property type="entry name" value="G PATCH DOMAIN-CONTAINING PROTEIN 1"/>
    <property type="match status" value="1"/>
</dbReference>
<keyword evidence="3 7" id="KW-0963">Cytoplasm</keyword>
<proteinExistence type="inferred from homology"/>
<keyword evidence="5 7" id="KW-0539">Nucleus</keyword>
<dbReference type="InterPro" id="IPR012677">
    <property type="entry name" value="Nucleotide-bd_a/b_plait_sf"/>
</dbReference>
<dbReference type="GO" id="GO:0016607">
    <property type="term" value="C:nuclear speck"/>
    <property type="evidence" value="ECO:0007669"/>
    <property type="project" value="UniProtKB-SubCell"/>
</dbReference>
<organism evidence="11 12">
    <name type="scientific">Strongyloides papillosus</name>
    <name type="common">Intestinal threadworm</name>
    <dbReference type="NCBI Taxonomy" id="174720"/>
    <lineage>
        <taxon>Eukaryota</taxon>
        <taxon>Metazoa</taxon>
        <taxon>Ecdysozoa</taxon>
        <taxon>Nematoda</taxon>
        <taxon>Chromadorea</taxon>
        <taxon>Rhabditida</taxon>
        <taxon>Tylenchina</taxon>
        <taxon>Panagrolaimomorpha</taxon>
        <taxon>Strongyloidoidea</taxon>
        <taxon>Strongyloididae</taxon>
        <taxon>Strongyloides</taxon>
    </lineage>
</organism>
<evidence type="ECO:0000256" key="2">
    <source>
        <dbReference type="ARBA" id="ARBA00008600"/>
    </source>
</evidence>
<accession>A0A0N5BVU4</accession>
<dbReference type="GO" id="GO:0051028">
    <property type="term" value="P:mRNA transport"/>
    <property type="evidence" value="ECO:0007669"/>
    <property type="project" value="UniProtKB-KW"/>
</dbReference>
<feature type="compositionally biased region" description="Basic residues" evidence="8">
    <location>
        <begin position="836"/>
        <end position="846"/>
    </location>
</feature>
<dbReference type="InterPro" id="IPR035979">
    <property type="entry name" value="RBD_domain_sf"/>
</dbReference>
<evidence type="ECO:0000256" key="6">
    <source>
        <dbReference type="PROSITE-ProRule" id="PRU00176"/>
    </source>
</evidence>
<reference evidence="12" key="1">
    <citation type="submission" date="2017-02" db="UniProtKB">
        <authorList>
            <consortium name="WormBaseParasite"/>
        </authorList>
    </citation>
    <scope>IDENTIFICATION</scope>
</reference>
<keyword evidence="7" id="KW-0509">mRNA transport</keyword>
<keyword evidence="4 6" id="KW-0694">RNA-binding</keyword>
<evidence type="ECO:0000256" key="3">
    <source>
        <dbReference type="ARBA" id="ARBA00022490"/>
    </source>
</evidence>
<dbReference type="SMART" id="SM00360">
    <property type="entry name" value="RRM"/>
    <property type="match status" value="1"/>
</dbReference>
<feature type="domain" description="RRM" evidence="9">
    <location>
        <begin position="45"/>
        <end position="123"/>
    </location>
</feature>
<feature type="compositionally biased region" description="Polar residues" evidence="8">
    <location>
        <begin position="726"/>
        <end position="739"/>
    </location>
</feature>